<name>A0A2A2J8J6_9BILA</name>
<reference evidence="2 3" key="1">
    <citation type="journal article" date="2017" name="Curr. Biol.">
        <title>Genome architecture and evolution of a unichromosomal asexual nematode.</title>
        <authorList>
            <person name="Fradin H."/>
            <person name="Zegar C."/>
            <person name="Gutwein M."/>
            <person name="Lucas J."/>
            <person name="Kovtun M."/>
            <person name="Corcoran D."/>
            <person name="Baugh L.R."/>
            <person name="Kiontke K."/>
            <person name="Gunsalus K."/>
            <person name="Fitch D.H."/>
            <person name="Piano F."/>
        </authorList>
    </citation>
    <scope>NUCLEOTIDE SEQUENCE [LARGE SCALE GENOMIC DNA]</scope>
    <source>
        <strain evidence="2">PF1309</strain>
    </source>
</reference>
<dbReference type="Pfam" id="PF10326">
    <property type="entry name" value="7TM_GPCR_Str"/>
    <property type="match status" value="2"/>
</dbReference>
<sequence>MFDWGHTKCFFPTSFIRHYKYASAIACLYPAAYAMSMVLIAMHFIYRFFTLCKPIAEAFQVNVDEIHLMTLKYFTETPTGFVPRWKDLGVCVDMLFLVAIVVYIIFYFCYKIHITLKENVQMISEKTKRLQIQLFKALFCQVI</sequence>
<dbReference type="InterPro" id="IPR019428">
    <property type="entry name" value="7TM_GPCR_serpentine_rcpt_Str"/>
</dbReference>
<evidence type="ECO:0000313" key="3">
    <source>
        <dbReference type="Proteomes" id="UP000218231"/>
    </source>
</evidence>
<keyword evidence="1" id="KW-0812">Transmembrane</keyword>
<protein>
    <submittedName>
        <fullName evidence="2">Uncharacterized protein</fullName>
    </submittedName>
</protein>
<feature type="transmembrane region" description="Helical" evidence="1">
    <location>
        <begin position="21"/>
        <end position="46"/>
    </location>
</feature>
<dbReference type="EMBL" id="LIAE01010614">
    <property type="protein sequence ID" value="PAV57941.1"/>
    <property type="molecule type" value="Genomic_DNA"/>
</dbReference>
<keyword evidence="1" id="KW-0472">Membrane</keyword>
<evidence type="ECO:0000256" key="1">
    <source>
        <dbReference type="SAM" id="Phobius"/>
    </source>
</evidence>
<evidence type="ECO:0000313" key="2">
    <source>
        <dbReference type="EMBL" id="PAV57941.1"/>
    </source>
</evidence>
<keyword evidence="3" id="KW-1185">Reference proteome</keyword>
<dbReference type="PANTHER" id="PTHR46000">
    <property type="entry name" value="SEVEN TM RECEPTOR-RELATED"/>
    <property type="match status" value="1"/>
</dbReference>
<accession>A0A2A2J8J6</accession>
<comment type="caution">
    <text evidence="2">The sequence shown here is derived from an EMBL/GenBank/DDBJ whole genome shotgun (WGS) entry which is preliminary data.</text>
</comment>
<dbReference type="OrthoDB" id="5859135at2759"/>
<feature type="transmembrane region" description="Helical" evidence="1">
    <location>
        <begin position="94"/>
        <end position="112"/>
    </location>
</feature>
<dbReference type="Proteomes" id="UP000218231">
    <property type="component" value="Unassembled WGS sequence"/>
</dbReference>
<proteinExistence type="predicted"/>
<keyword evidence="1" id="KW-1133">Transmembrane helix</keyword>
<organism evidence="2 3">
    <name type="scientific">Diploscapter pachys</name>
    <dbReference type="NCBI Taxonomy" id="2018661"/>
    <lineage>
        <taxon>Eukaryota</taxon>
        <taxon>Metazoa</taxon>
        <taxon>Ecdysozoa</taxon>
        <taxon>Nematoda</taxon>
        <taxon>Chromadorea</taxon>
        <taxon>Rhabditida</taxon>
        <taxon>Rhabditina</taxon>
        <taxon>Rhabditomorpha</taxon>
        <taxon>Rhabditoidea</taxon>
        <taxon>Rhabditidae</taxon>
        <taxon>Diploscapter</taxon>
    </lineage>
</organism>
<dbReference type="AlphaFoldDB" id="A0A2A2J8J6"/>
<gene>
    <name evidence="2" type="ORF">WR25_23840</name>
</gene>